<dbReference type="InterPro" id="IPR051317">
    <property type="entry name" value="Gfo/Idh/MocA_oxidoreduct"/>
</dbReference>
<keyword evidence="5" id="KW-1185">Reference proteome</keyword>
<evidence type="ECO:0000313" key="4">
    <source>
        <dbReference type="EMBL" id="KAK7027520.1"/>
    </source>
</evidence>
<evidence type="ECO:0000313" key="5">
    <source>
        <dbReference type="Proteomes" id="UP001383192"/>
    </source>
</evidence>
<dbReference type="PANTHER" id="PTHR43708:SF1">
    <property type="entry name" value="GALACTOSE_LACTOSE METABOLISM REGULATORY PROTEIN GAL80"/>
    <property type="match status" value="1"/>
</dbReference>
<reference evidence="4 5" key="1">
    <citation type="submission" date="2024-01" db="EMBL/GenBank/DDBJ databases">
        <title>A draft genome for a cacao thread blight-causing isolate of Paramarasmius palmivorus.</title>
        <authorList>
            <person name="Baruah I.K."/>
            <person name="Bukari Y."/>
            <person name="Amoako-Attah I."/>
            <person name="Meinhardt L.W."/>
            <person name="Bailey B.A."/>
            <person name="Cohen S.P."/>
        </authorList>
    </citation>
    <scope>NUCLEOTIDE SEQUENCE [LARGE SCALE GENOMIC DNA]</scope>
    <source>
        <strain evidence="4 5">GH-12</strain>
    </source>
</reference>
<dbReference type="Pfam" id="PF22685">
    <property type="entry name" value="Gal80p_C-like"/>
    <property type="match status" value="1"/>
</dbReference>
<dbReference type="Pfam" id="PF01408">
    <property type="entry name" value="GFO_IDH_MocA"/>
    <property type="match status" value="1"/>
</dbReference>
<dbReference type="Gene3D" id="3.40.50.720">
    <property type="entry name" value="NAD(P)-binding Rossmann-like Domain"/>
    <property type="match status" value="1"/>
</dbReference>
<comment type="caution">
    <text evidence="4">The sequence shown here is derived from an EMBL/GenBank/DDBJ whole genome shotgun (WGS) entry which is preliminary data.</text>
</comment>
<feature type="domain" description="Gfo/Idh/MocA-like oxidoreductase N-terminal" evidence="2">
    <location>
        <begin position="4"/>
        <end position="135"/>
    </location>
</feature>
<feature type="region of interest" description="Disordered" evidence="1">
    <location>
        <begin position="42"/>
        <end position="69"/>
    </location>
</feature>
<organism evidence="4 5">
    <name type="scientific">Paramarasmius palmivorus</name>
    <dbReference type="NCBI Taxonomy" id="297713"/>
    <lineage>
        <taxon>Eukaryota</taxon>
        <taxon>Fungi</taxon>
        <taxon>Dikarya</taxon>
        <taxon>Basidiomycota</taxon>
        <taxon>Agaricomycotina</taxon>
        <taxon>Agaricomycetes</taxon>
        <taxon>Agaricomycetidae</taxon>
        <taxon>Agaricales</taxon>
        <taxon>Marasmiineae</taxon>
        <taxon>Marasmiaceae</taxon>
        <taxon>Paramarasmius</taxon>
    </lineage>
</organism>
<dbReference type="AlphaFoldDB" id="A0AAW0BPR0"/>
<feature type="domain" description="Gal80p-like C-terminal" evidence="3">
    <location>
        <begin position="142"/>
        <end position="291"/>
    </location>
</feature>
<accession>A0AAW0BPR0</accession>
<dbReference type="SUPFAM" id="SSF51735">
    <property type="entry name" value="NAD(P)-binding Rossmann-fold domains"/>
    <property type="match status" value="1"/>
</dbReference>
<gene>
    <name evidence="4" type="primary">GAL80_11</name>
    <name evidence="4" type="ORF">VNI00_015153</name>
</gene>
<evidence type="ECO:0000259" key="3">
    <source>
        <dbReference type="Pfam" id="PF22685"/>
    </source>
</evidence>
<dbReference type="InterPro" id="IPR000683">
    <property type="entry name" value="Gfo/Idh/MocA-like_OxRdtase_N"/>
</dbReference>
<evidence type="ECO:0000256" key="1">
    <source>
        <dbReference type="SAM" id="MobiDB-lite"/>
    </source>
</evidence>
<sequence>MSPIRLGFIGLSAQGWAASTLVPPLLEEPLSSKYTITAVSTTNPNSANASAEKYSKPDSSPVKAYHGSTDKIANDPDVDMVAVAVRTSAHVEAALPVLQAKKSLFIEWPAGNQLAGTREIFDATRKNGVKTLVGFQTRQAAYVKKVKEILDSGALGRILSTSVVASFCFPAVRGRTGYPFTSHLYDAPNGDTMLDIDGGHLVDVLHHLFGPISSVVGHLATQYPTIQLLDASGNPTGDPIPQSDVHQVVFGGQFANKDGTVLSVNIRNIQNESGGGLFWVIDGEKGTIKVTAERMNGHTFMRAQPELWLNGEKVDVVTDTESERAGRYWDAFAEGKEGEYATIEDALRAKEVIDAIWKSNKEGKRIHL</sequence>
<proteinExistence type="predicted"/>
<name>A0AAW0BPR0_9AGAR</name>
<dbReference type="GO" id="GO:0000166">
    <property type="term" value="F:nucleotide binding"/>
    <property type="evidence" value="ECO:0007669"/>
    <property type="project" value="InterPro"/>
</dbReference>
<evidence type="ECO:0000259" key="2">
    <source>
        <dbReference type="Pfam" id="PF01408"/>
    </source>
</evidence>
<protein>
    <submittedName>
        <fullName evidence="4">Transcription regulator gal80</fullName>
    </submittedName>
</protein>
<dbReference type="InterPro" id="IPR036291">
    <property type="entry name" value="NAD(P)-bd_dom_sf"/>
</dbReference>
<dbReference type="InterPro" id="IPR055080">
    <property type="entry name" value="Gal80p-like_C"/>
</dbReference>
<dbReference type="Proteomes" id="UP001383192">
    <property type="component" value="Unassembled WGS sequence"/>
</dbReference>
<dbReference type="PANTHER" id="PTHR43708">
    <property type="entry name" value="CONSERVED EXPRESSED OXIDOREDUCTASE (EUROFUNG)"/>
    <property type="match status" value="1"/>
</dbReference>
<dbReference type="EMBL" id="JAYKXP010000094">
    <property type="protein sequence ID" value="KAK7027520.1"/>
    <property type="molecule type" value="Genomic_DNA"/>
</dbReference>
<dbReference type="Gene3D" id="3.30.360.10">
    <property type="entry name" value="Dihydrodipicolinate Reductase, domain 2"/>
    <property type="match status" value="1"/>
</dbReference>
<dbReference type="SUPFAM" id="SSF55347">
    <property type="entry name" value="Glyceraldehyde-3-phosphate dehydrogenase-like, C-terminal domain"/>
    <property type="match status" value="1"/>
</dbReference>